<evidence type="ECO:0000313" key="1">
    <source>
        <dbReference type="EMBL" id="AKB37017.1"/>
    </source>
</evidence>
<dbReference type="STRING" id="1434118.MSSAC_2427"/>
<evidence type="ECO:0000313" key="2">
    <source>
        <dbReference type="Proteomes" id="UP000033123"/>
    </source>
</evidence>
<dbReference type="PANTHER" id="PTHR36842">
    <property type="entry name" value="PROTEIN TOLB HOMOLOG"/>
    <property type="match status" value="1"/>
</dbReference>
<gene>
    <name evidence="1" type="ORF">MSSAC_2427</name>
</gene>
<sequence>MHLYGTGILTITTSGSSWSPDIYSNRIVWIDFRNGNSDIYMCIISEQGEKSLIADFSAYPTSGRAPLKVLFTDSSAGPPTSWLRTSEMAFIQNMP</sequence>
<dbReference type="HOGENOM" id="CLU_2366259_0_0_2"/>
<dbReference type="KEGG" id="msj:MSSAC_2427"/>
<dbReference type="InterPro" id="IPR035986">
    <property type="entry name" value="PKD_dom_sf"/>
</dbReference>
<dbReference type="Proteomes" id="UP000033123">
    <property type="component" value="Chromosome"/>
</dbReference>
<dbReference type="AlphaFoldDB" id="A0A0E3PPU0"/>
<dbReference type="SUPFAM" id="SSF49299">
    <property type="entry name" value="PKD domain"/>
    <property type="match status" value="1"/>
</dbReference>
<dbReference type="EMBL" id="CP009508">
    <property type="protein sequence ID" value="AKB37017.1"/>
    <property type="molecule type" value="Genomic_DNA"/>
</dbReference>
<dbReference type="PATRIC" id="fig|1434118.4.peg.3147"/>
<organism evidence="1 2">
    <name type="scientific">Methanosarcina siciliae C2J</name>
    <dbReference type="NCBI Taxonomy" id="1434118"/>
    <lineage>
        <taxon>Archaea</taxon>
        <taxon>Methanobacteriati</taxon>
        <taxon>Methanobacteriota</taxon>
        <taxon>Stenosarchaea group</taxon>
        <taxon>Methanomicrobia</taxon>
        <taxon>Methanosarcinales</taxon>
        <taxon>Methanosarcinaceae</taxon>
        <taxon>Methanosarcina</taxon>
    </lineage>
</organism>
<dbReference type="PANTHER" id="PTHR36842:SF1">
    <property type="entry name" value="PROTEIN TOLB"/>
    <property type="match status" value="1"/>
</dbReference>
<proteinExistence type="predicted"/>
<name>A0A0E3PPU0_9EURY</name>
<accession>A0A0E3PPU0</accession>
<reference evidence="1 2" key="1">
    <citation type="submission" date="2014-07" db="EMBL/GenBank/DDBJ databases">
        <title>Methanogenic archaea and the global carbon cycle.</title>
        <authorList>
            <person name="Henriksen J.R."/>
            <person name="Luke J."/>
            <person name="Reinhart S."/>
            <person name="Benedict M.N."/>
            <person name="Youngblut N.D."/>
            <person name="Metcalf M.E."/>
            <person name="Whitaker R.J."/>
            <person name="Metcalf W.W."/>
        </authorList>
    </citation>
    <scope>NUCLEOTIDE SEQUENCE [LARGE SCALE GENOMIC DNA]</scope>
    <source>
        <strain evidence="1 2">C2J</strain>
    </source>
</reference>
<protein>
    <submittedName>
        <fullName evidence="1">Cell surface protein</fullName>
    </submittedName>
</protein>